<dbReference type="GO" id="GO:0016787">
    <property type="term" value="F:hydrolase activity"/>
    <property type="evidence" value="ECO:0007669"/>
    <property type="project" value="UniProtKB-KW"/>
</dbReference>
<dbReference type="PANTHER" id="PTHR43240:SF20">
    <property type="entry name" value="MEDIUM_LONG-CHAIN ACYL-COA THIOESTERASE YIGI"/>
    <property type="match status" value="1"/>
</dbReference>
<dbReference type="InterPro" id="IPR003736">
    <property type="entry name" value="PAAI_dom"/>
</dbReference>
<evidence type="ECO:0000259" key="2">
    <source>
        <dbReference type="Pfam" id="PF03061"/>
    </source>
</evidence>
<dbReference type="InterPro" id="IPR006683">
    <property type="entry name" value="Thioestr_dom"/>
</dbReference>
<organism evidence="3">
    <name type="scientific">hydrothermal vent metagenome</name>
    <dbReference type="NCBI Taxonomy" id="652676"/>
    <lineage>
        <taxon>unclassified sequences</taxon>
        <taxon>metagenomes</taxon>
        <taxon>ecological metagenomes</taxon>
    </lineage>
</organism>
<name>A0A160VG57_9ZZZZ</name>
<keyword evidence="1" id="KW-0378">Hydrolase</keyword>
<dbReference type="Gene3D" id="3.10.129.10">
    <property type="entry name" value="Hotdog Thioesterase"/>
    <property type="match status" value="1"/>
</dbReference>
<gene>
    <name evidence="3" type="ORF">MGWOODY_Clf2643</name>
</gene>
<accession>A0A160VG57</accession>
<dbReference type="PANTHER" id="PTHR43240">
    <property type="entry name" value="1,4-DIHYDROXY-2-NAPHTHOYL-COA THIOESTERASE 1"/>
    <property type="match status" value="1"/>
</dbReference>
<dbReference type="EMBL" id="FAXA01000248">
    <property type="protein sequence ID" value="CUV05077.1"/>
    <property type="molecule type" value="Genomic_DNA"/>
</dbReference>
<reference evidence="3" key="1">
    <citation type="submission" date="2015-10" db="EMBL/GenBank/DDBJ databases">
        <authorList>
            <person name="Gilbert D.G."/>
        </authorList>
    </citation>
    <scope>NUCLEOTIDE SEQUENCE</scope>
</reference>
<protein>
    <submittedName>
        <fullName evidence="3">Phenylacetic acid degradation protein PaaD, thioesterase</fullName>
    </submittedName>
</protein>
<evidence type="ECO:0000313" key="3">
    <source>
        <dbReference type="EMBL" id="CUV05077.1"/>
    </source>
</evidence>
<dbReference type="Pfam" id="PF03061">
    <property type="entry name" value="4HBT"/>
    <property type="match status" value="1"/>
</dbReference>
<dbReference type="SUPFAM" id="SSF54637">
    <property type="entry name" value="Thioesterase/thiol ester dehydrase-isomerase"/>
    <property type="match status" value="1"/>
</dbReference>
<dbReference type="NCBIfam" id="TIGR00369">
    <property type="entry name" value="unchar_dom_1"/>
    <property type="match status" value="1"/>
</dbReference>
<dbReference type="CDD" id="cd03443">
    <property type="entry name" value="PaaI_thioesterase"/>
    <property type="match status" value="1"/>
</dbReference>
<dbReference type="AlphaFoldDB" id="A0A160VG57"/>
<evidence type="ECO:0000256" key="1">
    <source>
        <dbReference type="ARBA" id="ARBA00022801"/>
    </source>
</evidence>
<proteinExistence type="predicted"/>
<sequence>MPKFEPRDPDFEARVRNSFSRQTAMHTLGAVLGRVNPGEVEIEMPYRTDLSQQHGFIHGGITTAILDSACGYAAFSLSAPDTAVLTVEYKVNFIAPAKGERFVARGEVVRPGASVTVCKGDVVAIEDGEEKLVTTMLTTLMLLPNRPDLAS</sequence>
<dbReference type="InterPro" id="IPR029069">
    <property type="entry name" value="HotDog_dom_sf"/>
</dbReference>
<feature type="domain" description="Thioesterase" evidence="2">
    <location>
        <begin position="54"/>
        <end position="129"/>
    </location>
</feature>